<dbReference type="Proteomes" id="UP000005365">
    <property type="component" value="Unassembled WGS sequence"/>
</dbReference>
<sequence length="112" mass="12106">MPYAERVVFGLAAFGETRQTAVAAHGVHLVFAAGEDFVRIALMADIPNQLVFGRVVHIVQGDGQLDRAQIAGEMPAGFAYRIQQKLPQLGGDLGQLFFIQTAQILRAVDGIE</sequence>
<organism evidence="1 2">
    <name type="scientific">Neisseria sicca ATCC 29256</name>
    <dbReference type="NCBI Taxonomy" id="547045"/>
    <lineage>
        <taxon>Bacteria</taxon>
        <taxon>Pseudomonadati</taxon>
        <taxon>Pseudomonadota</taxon>
        <taxon>Betaproteobacteria</taxon>
        <taxon>Neisseriales</taxon>
        <taxon>Neisseriaceae</taxon>
        <taxon>Neisseria</taxon>
    </lineage>
</organism>
<gene>
    <name evidence="1" type="ORF">NEISICOT_02949</name>
</gene>
<name>C6M8S4_NEISI</name>
<dbReference type="AlphaFoldDB" id="C6M8S4"/>
<protein>
    <submittedName>
        <fullName evidence="1">Uncharacterized protein</fullName>
    </submittedName>
</protein>
<proteinExistence type="predicted"/>
<reference evidence="1" key="1">
    <citation type="submission" date="2009-07" db="EMBL/GenBank/DDBJ databases">
        <authorList>
            <person name="Weinstock G."/>
            <person name="Sodergren E."/>
            <person name="Clifton S."/>
            <person name="Fulton L."/>
            <person name="Fulton B."/>
            <person name="Courtney L."/>
            <person name="Fronick C."/>
            <person name="Harrison M."/>
            <person name="Strong C."/>
            <person name="Farmer C."/>
            <person name="Delahaunty K."/>
            <person name="Markovic C."/>
            <person name="Hall O."/>
            <person name="Minx P."/>
            <person name="Tomlinson C."/>
            <person name="Mitreva M."/>
            <person name="Nelson J."/>
            <person name="Hou S."/>
            <person name="Wollam A."/>
            <person name="Pepin K.H."/>
            <person name="Johnson M."/>
            <person name="Bhonagiri V."/>
            <person name="Nash W.E."/>
            <person name="Warren W."/>
            <person name="Chinwalla A."/>
            <person name="Mardis E.R."/>
            <person name="Wilson R.K."/>
        </authorList>
    </citation>
    <scope>NUCLEOTIDE SEQUENCE [LARGE SCALE GENOMIC DNA]</scope>
    <source>
        <strain evidence="1">ATCC 29256</strain>
    </source>
</reference>
<evidence type="ECO:0000313" key="1">
    <source>
        <dbReference type="EMBL" id="EET43259.1"/>
    </source>
</evidence>
<dbReference type="EMBL" id="ACKO02000023">
    <property type="protein sequence ID" value="EET43259.1"/>
    <property type="molecule type" value="Genomic_DNA"/>
</dbReference>
<accession>C6M8S4</accession>
<evidence type="ECO:0000313" key="2">
    <source>
        <dbReference type="Proteomes" id="UP000005365"/>
    </source>
</evidence>
<comment type="caution">
    <text evidence="1">The sequence shown here is derived from an EMBL/GenBank/DDBJ whole genome shotgun (WGS) entry which is preliminary data.</text>
</comment>
<keyword evidence="2" id="KW-1185">Reference proteome</keyword>